<evidence type="ECO:0000313" key="2">
    <source>
        <dbReference type="EMBL" id="TMQ57054.1"/>
    </source>
</evidence>
<name>A0A538T0L2_UNCEI</name>
<evidence type="ECO:0008006" key="4">
    <source>
        <dbReference type="Google" id="ProtNLM"/>
    </source>
</evidence>
<gene>
    <name evidence="2" type="ORF">E6K76_11500</name>
</gene>
<dbReference type="AlphaFoldDB" id="A0A538T0L2"/>
<sequence length="166" mass="17897">MSEAKKRASKPRSVLRSIAAAWLVAGTLDILVAIVYYGVTVGVPATRILQGIASGILGVRAFHEGPASAALGLACHYTIALLWTLFFFVVYPRIGRVTERKWATAVLYGIFVSLVMNLAVVPLSNVPSRPFSLSHLVVATVILIFTIGLPLTIIVGRYYDGHLHAP</sequence>
<reference evidence="2 3" key="1">
    <citation type="journal article" date="2019" name="Nat. Microbiol.">
        <title>Mediterranean grassland soil C-N compound turnover is dependent on rainfall and depth, and is mediated by genomically divergent microorganisms.</title>
        <authorList>
            <person name="Diamond S."/>
            <person name="Andeer P.F."/>
            <person name="Li Z."/>
            <person name="Crits-Christoph A."/>
            <person name="Burstein D."/>
            <person name="Anantharaman K."/>
            <person name="Lane K.R."/>
            <person name="Thomas B.C."/>
            <person name="Pan C."/>
            <person name="Northen T.R."/>
            <person name="Banfield J.F."/>
        </authorList>
    </citation>
    <scope>NUCLEOTIDE SEQUENCE [LARGE SCALE GENOMIC DNA]</scope>
    <source>
        <strain evidence="2">WS_6</strain>
    </source>
</reference>
<proteinExistence type="predicted"/>
<feature type="transmembrane region" description="Helical" evidence="1">
    <location>
        <begin position="20"/>
        <end position="39"/>
    </location>
</feature>
<dbReference type="EMBL" id="VBOW01000070">
    <property type="protein sequence ID" value="TMQ57054.1"/>
    <property type="molecule type" value="Genomic_DNA"/>
</dbReference>
<organism evidence="2 3">
    <name type="scientific">Eiseniibacteriota bacterium</name>
    <dbReference type="NCBI Taxonomy" id="2212470"/>
    <lineage>
        <taxon>Bacteria</taxon>
        <taxon>Candidatus Eiseniibacteriota</taxon>
    </lineage>
</organism>
<feature type="transmembrane region" description="Helical" evidence="1">
    <location>
        <begin position="136"/>
        <end position="159"/>
    </location>
</feature>
<evidence type="ECO:0000256" key="1">
    <source>
        <dbReference type="SAM" id="Phobius"/>
    </source>
</evidence>
<dbReference type="Proteomes" id="UP000316852">
    <property type="component" value="Unassembled WGS sequence"/>
</dbReference>
<feature type="transmembrane region" description="Helical" evidence="1">
    <location>
        <begin position="102"/>
        <end position="124"/>
    </location>
</feature>
<accession>A0A538T0L2</accession>
<keyword evidence="1" id="KW-0472">Membrane</keyword>
<protein>
    <recommendedName>
        <fullName evidence="4">DUF1440 domain-containing protein</fullName>
    </recommendedName>
</protein>
<comment type="caution">
    <text evidence="2">The sequence shown here is derived from an EMBL/GenBank/DDBJ whole genome shotgun (WGS) entry which is preliminary data.</text>
</comment>
<keyword evidence="1" id="KW-0812">Transmembrane</keyword>
<evidence type="ECO:0000313" key="3">
    <source>
        <dbReference type="Proteomes" id="UP000316852"/>
    </source>
</evidence>
<keyword evidence="1" id="KW-1133">Transmembrane helix</keyword>
<feature type="transmembrane region" description="Helical" evidence="1">
    <location>
        <begin position="69"/>
        <end position="90"/>
    </location>
</feature>